<organism evidence="2 3">
    <name type="scientific">Blastochloris viridis</name>
    <name type="common">Rhodopseudomonas viridis</name>
    <dbReference type="NCBI Taxonomy" id="1079"/>
    <lineage>
        <taxon>Bacteria</taxon>
        <taxon>Pseudomonadati</taxon>
        <taxon>Pseudomonadota</taxon>
        <taxon>Alphaproteobacteria</taxon>
        <taxon>Hyphomicrobiales</taxon>
        <taxon>Blastochloridaceae</taxon>
        <taxon>Blastochloris</taxon>
    </lineage>
</organism>
<dbReference type="EMBL" id="VAFM01000001">
    <property type="protein sequence ID" value="TKW61591.1"/>
    <property type="molecule type" value="Genomic_DNA"/>
</dbReference>
<protein>
    <submittedName>
        <fullName evidence="2">Uncharacterized protein</fullName>
    </submittedName>
</protein>
<reference evidence="2 3" key="1">
    <citation type="journal article" date="2017" name="Nat. Commun.">
        <title>In situ click chemistry generation of cyclooxygenase-2 inhibitors.</title>
        <authorList>
            <person name="Bhardwaj A."/>
            <person name="Kaur J."/>
            <person name="Wuest M."/>
            <person name="Wuest F."/>
        </authorList>
    </citation>
    <scope>NUCLEOTIDE SEQUENCE [LARGE SCALE GENOMIC DNA]</scope>
    <source>
        <strain evidence="2">S2_018_000_R2_106</strain>
    </source>
</reference>
<proteinExistence type="predicted"/>
<keyword evidence="1" id="KW-1133">Transmembrane helix</keyword>
<dbReference type="Proteomes" id="UP000320948">
    <property type="component" value="Unassembled WGS sequence"/>
</dbReference>
<sequence length="107" mass="11547">MDKNHHTVSQTNLSFIVPMNKPLAAIILIASAGIVGAAFVAMGMLALAYILAMLADVLFSKPELIGLVQHQKVTLLEAGAIVGALLGLHLLQLWWSRIWSGYLGFNH</sequence>
<accession>A0A6N4R948</accession>
<keyword evidence="1" id="KW-0472">Membrane</keyword>
<comment type="caution">
    <text evidence="2">The sequence shown here is derived from an EMBL/GenBank/DDBJ whole genome shotgun (WGS) entry which is preliminary data.</text>
</comment>
<name>A0A6N4R948_BLAVI</name>
<gene>
    <name evidence="2" type="ORF">DI628_02910</name>
</gene>
<keyword evidence="1" id="KW-0812">Transmembrane</keyword>
<evidence type="ECO:0000313" key="2">
    <source>
        <dbReference type="EMBL" id="TKW61591.1"/>
    </source>
</evidence>
<feature type="transmembrane region" description="Helical" evidence="1">
    <location>
        <begin position="23"/>
        <end position="52"/>
    </location>
</feature>
<feature type="transmembrane region" description="Helical" evidence="1">
    <location>
        <begin position="73"/>
        <end position="95"/>
    </location>
</feature>
<evidence type="ECO:0000256" key="1">
    <source>
        <dbReference type="SAM" id="Phobius"/>
    </source>
</evidence>
<evidence type="ECO:0000313" key="3">
    <source>
        <dbReference type="Proteomes" id="UP000320948"/>
    </source>
</evidence>
<dbReference type="AlphaFoldDB" id="A0A6N4R948"/>